<proteinExistence type="predicted"/>
<keyword evidence="2" id="KW-1185">Reference proteome</keyword>
<dbReference type="Gene3D" id="3.30.1330.40">
    <property type="entry name" value="RutC-like"/>
    <property type="match status" value="1"/>
</dbReference>
<dbReference type="Proteomes" id="UP000527616">
    <property type="component" value="Unassembled WGS sequence"/>
</dbReference>
<name>A0A7Z0DAF6_9ACTN</name>
<organism evidence="1 2">
    <name type="scientific">Naumannella cuiyingiana</name>
    <dbReference type="NCBI Taxonomy" id="1347891"/>
    <lineage>
        <taxon>Bacteria</taxon>
        <taxon>Bacillati</taxon>
        <taxon>Actinomycetota</taxon>
        <taxon>Actinomycetes</taxon>
        <taxon>Propionibacteriales</taxon>
        <taxon>Propionibacteriaceae</taxon>
        <taxon>Naumannella</taxon>
    </lineage>
</organism>
<dbReference type="GO" id="GO:0005829">
    <property type="term" value="C:cytosol"/>
    <property type="evidence" value="ECO:0007669"/>
    <property type="project" value="TreeGrafter"/>
</dbReference>
<accession>A0A7Z0DAF6</accession>
<dbReference type="Pfam" id="PF01042">
    <property type="entry name" value="Ribonuc_L-PSP"/>
    <property type="match status" value="1"/>
</dbReference>
<dbReference type="SUPFAM" id="SSF55298">
    <property type="entry name" value="YjgF-like"/>
    <property type="match status" value="1"/>
</dbReference>
<dbReference type="EMBL" id="JACBZS010000001">
    <property type="protein sequence ID" value="NYI71683.1"/>
    <property type="molecule type" value="Genomic_DNA"/>
</dbReference>
<evidence type="ECO:0000313" key="1">
    <source>
        <dbReference type="EMBL" id="NYI71683.1"/>
    </source>
</evidence>
<dbReference type="GO" id="GO:0019239">
    <property type="term" value="F:deaminase activity"/>
    <property type="evidence" value="ECO:0007669"/>
    <property type="project" value="TreeGrafter"/>
</dbReference>
<dbReference type="InterPro" id="IPR035959">
    <property type="entry name" value="RutC-like_sf"/>
</dbReference>
<dbReference type="RefSeq" id="WP_179445478.1">
    <property type="nucleotide sequence ID" value="NZ_JACBZS010000001.1"/>
</dbReference>
<dbReference type="PANTHER" id="PTHR11803">
    <property type="entry name" value="2-IMINOBUTANOATE/2-IMINOPROPANOATE DEAMINASE RIDA"/>
    <property type="match status" value="1"/>
</dbReference>
<dbReference type="AlphaFoldDB" id="A0A7Z0DAF6"/>
<comment type="caution">
    <text evidence="1">The sequence shown here is derived from an EMBL/GenBank/DDBJ whole genome shotgun (WGS) entry which is preliminary data.</text>
</comment>
<gene>
    <name evidence="1" type="ORF">GGQ54_002243</name>
</gene>
<dbReference type="PANTHER" id="PTHR11803:SF44">
    <property type="entry name" value="RUTC FAMILY PROTEIN YJGH"/>
    <property type="match status" value="1"/>
</dbReference>
<dbReference type="CDD" id="cd00448">
    <property type="entry name" value="YjgF_YER057c_UK114_family"/>
    <property type="match status" value="1"/>
</dbReference>
<protein>
    <submittedName>
        <fullName evidence="1">Enamine deaminase RidA (YjgF/YER057c/UK114 family)</fullName>
    </submittedName>
</protein>
<sequence length="126" mass="13590">MELIAHNPSDGPALGTYSQSVEVRAATRTLYISGQVPEDADGVVPSDFEAQCRLAWSNVLANLQSAGMSVGNLVKVTTFLSDKQFREVNTAVRDDVLGEHRPALTVIITGIYSSKWLLEIEAIAAD</sequence>
<dbReference type="InterPro" id="IPR006175">
    <property type="entry name" value="YjgF/YER057c/UK114"/>
</dbReference>
<evidence type="ECO:0000313" key="2">
    <source>
        <dbReference type="Proteomes" id="UP000527616"/>
    </source>
</evidence>
<reference evidence="1 2" key="1">
    <citation type="submission" date="2020-07" db="EMBL/GenBank/DDBJ databases">
        <title>Sequencing the genomes of 1000 actinobacteria strains.</title>
        <authorList>
            <person name="Klenk H.-P."/>
        </authorList>
    </citation>
    <scope>NUCLEOTIDE SEQUENCE [LARGE SCALE GENOMIC DNA]</scope>
    <source>
        <strain evidence="1 2">DSM 103164</strain>
    </source>
</reference>